<dbReference type="InterPro" id="IPR041223">
    <property type="entry name" value="ApeA_NTD"/>
</dbReference>
<dbReference type="Pfam" id="PF18862">
    <property type="entry name" value="ApeA_NTD1"/>
    <property type="match status" value="1"/>
</dbReference>
<name>A0AAJ5VUM3_9HYPH</name>
<sequence>MWIYVPVKADDPDGEAPEAWVGKIENSGLPKGAWKFEAVRHSEFAGVYNGDPFTDASTVVGLLDHQRQCTLVRPFLARTDPGSIGSGLYARTIVSGEFQALVTGLQFPDSTDGVIDRLSFDSPSFAAWYGTAAFKKDYDLEVRKPSMEILDTLRESVSLSTGETVEVALGAEVSSRGSSASVRTASSFLMKFGTPANLDHVIEVAGELEVLFGFLIGFRRKPPTFQISVADNTATIDLAGWNWTAQELPDHFRPLHVRGLGGGNLKAVLSRFMSDRLSLVTRVHAVEFSRFFSNNLNDRFSMVMPVLEEYLLNRYKTGDEQSYLDLRQEFFDWIEASPNKNLAEFSRKHVKVVEQKAPGLATLIERAIDDVNRSNFAFPRLLAKRIQNRRGKVFHSAPSMTADEARKFYAEVRAATGLLLLLTLKDLGIDIATLSDRYFALWDLQGFFRPQDSAETAEPSAVEQE</sequence>
<dbReference type="EMBL" id="CP119312">
    <property type="protein sequence ID" value="WEK03887.1"/>
    <property type="molecule type" value="Genomic_DNA"/>
</dbReference>
<gene>
    <name evidence="2" type="ORF">P0Y65_17090</name>
</gene>
<dbReference type="Proteomes" id="UP001217476">
    <property type="component" value="Chromosome"/>
</dbReference>
<evidence type="ECO:0000313" key="3">
    <source>
        <dbReference type="Proteomes" id="UP001217476"/>
    </source>
</evidence>
<proteinExistence type="predicted"/>
<evidence type="ECO:0000259" key="1">
    <source>
        <dbReference type="Pfam" id="PF18862"/>
    </source>
</evidence>
<accession>A0AAJ5VUM3</accession>
<feature type="domain" description="ApeA N-terminal" evidence="1">
    <location>
        <begin position="51"/>
        <end position="218"/>
    </location>
</feature>
<protein>
    <recommendedName>
        <fullName evidence="1">ApeA N-terminal domain-containing protein</fullName>
    </recommendedName>
</protein>
<reference evidence="2" key="1">
    <citation type="submission" date="2023-03" db="EMBL/GenBank/DDBJ databases">
        <title>Andean soil-derived lignocellulolytic bacterial consortium as a source of novel taxa and putative plastic-active enzymes.</title>
        <authorList>
            <person name="Diaz-Garcia L."/>
            <person name="Chuvochina M."/>
            <person name="Feuerriegel G."/>
            <person name="Bunk B."/>
            <person name="Sproer C."/>
            <person name="Streit W.R."/>
            <person name="Rodriguez L.M."/>
            <person name="Overmann J."/>
            <person name="Jimenez D.J."/>
        </authorList>
    </citation>
    <scope>NUCLEOTIDE SEQUENCE</scope>
    <source>
        <strain evidence="2">MAG 4196</strain>
    </source>
</reference>
<organism evidence="2 3">
    <name type="scientific">Candidatus Devosia phytovorans</name>
    <dbReference type="NCBI Taxonomy" id="3121372"/>
    <lineage>
        <taxon>Bacteria</taxon>
        <taxon>Pseudomonadati</taxon>
        <taxon>Pseudomonadota</taxon>
        <taxon>Alphaproteobacteria</taxon>
        <taxon>Hyphomicrobiales</taxon>
        <taxon>Devosiaceae</taxon>
        <taxon>Devosia</taxon>
    </lineage>
</organism>
<evidence type="ECO:0000313" key="2">
    <source>
        <dbReference type="EMBL" id="WEK03887.1"/>
    </source>
</evidence>
<dbReference type="AlphaFoldDB" id="A0AAJ5VUM3"/>